<reference evidence="16" key="1">
    <citation type="submission" date="2020-10" db="EMBL/GenBank/DDBJ databases">
        <title>Bacterium isolated from coastal waters sediment.</title>
        <authorList>
            <person name="Chen R.-J."/>
            <person name="Lu D.-C."/>
            <person name="Zhu K.-L."/>
            <person name="Du Z.-J."/>
        </authorList>
    </citation>
    <scope>NUCLEOTIDE SEQUENCE</scope>
    <source>
        <strain evidence="16">N1Y112</strain>
    </source>
</reference>
<protein>
    <submittedName>
        <fullName evidence="16">TonB-dependent receptor</fullName>
    </submittedName>
</protein>
<dbReference type="InterPro" id="IPR039426">
    <property type="entry name" value="TonB-dep_rcpt-like"/>
</dbReference>
<keyword evidence="17" id="KW-1185">Reference proteome</keyword>
<dbReference type="PANTHER" id="PTHR30069:SF29">
    <property type="entry name" value="HEMOGLOBIN AND HEMOGLOBIN-HAPTOGLOBIN-BINDING PROTEIN 1-RELATED"/>
    <property type="match status" value="1"/>
</dbReference>
<dbReference type="PROSITE" id="PS52016">
    <property type="entry name" value="TONB_DEPENDENT_REC_3"/>
    <property type="match status" value="1"/>
</dbReference>
<feature type="domain" description="TonB-dependent receptor-like beta-barrel" evidence="14">
    <location>
        <begin position="231"/>
        <end position="626"/>
    </location>
</feature>
<organism evidence="16 17">
    <name type="scientific">Pontibacterium sinense</name>
    <dbReference type="NCBI Taxonomy" id="2781979"/>
    <lineage>
        <taxon>Bacteria</taxon>
        <taxon>Pseudomonadati</taxon>
        <taxon>Pseudomonadota</taxon>
        <taxon>Gammaproteobacteria</taxon>
        <taxon>Oceanospirillales</taxon>
        <taxon>Oceanospirillaceae</taxon>
        <taxon>Pontibacterium</taxon>
    </lineage>
</organism>
<evidence type="ECO:0000256" key="8">
    <source>
        <dbReference type="ARBA" id="ARBA00023136"/>
    </source>
</evidence>
<proteinExistence type="inferred from homology"/>
<dbReference type="PANTHER" id="PTHR30069">
    <property type="entry name" value="TONB-DEPENDENT OUTER MEMBRANE RECEPTOR"/>
    <property type="match status" value="1"/>
</dbReference>
<keyword evidence="4 11" id="KW-1134">Transmembrane beta strand</keyword>
<keyword evidence="10 11" id="KW-0998">Cell outer membrane</keyword>
<evidence type="ECO:0000256" key="7">
    <source>
        <dbReference type="ARBA" id="ARBA00023077"/>
    </source>
</evidence>
<dbReference type="Proteomes" id="UP000640333">
    <property type="component" value="Unassembled WGS sequence"/>
</dbReference>
<dbReference type="SUPFAM" id="SSF56935">
    <property type="entry name" value="Porins"/>
    <property type="match status" value="1"/>
</dbReference>
<dbReference type="CDD" id="cd01347">
    <property type="entry name" value="ligand_gated_channel"/>
    <property type="match status" value="1"/>
</dbReference>
<evidence type="ECO:0000313" key="16">
    <source>
        <dbReference type="EMBL" id="MBE9397093.1"/>
    </source>
</evidence>
<evidence type="ECO:0000256" key="9">
    <source>
        <dbReference type="ARBA" id="ARBA00023170"/>
    </source>
</evidence>
<dbReference type="Pfam" id="PF00593">
    <property type="entry name" value="TonB_dep_Rec_b-barrel"/>
    <property type="match status" value="1"/>
</dbReference>
<feature type="chain" id="PRO_5035232747" evidence="13">
    <location>
        <begin position="27"/>
        <end position="662"/>
    </location>
</feature>
<dbReference type="Pfam" id="PF07715">
    <property type="entry name" value="Plug"/>
    <property type="match status" value="1"/>
</dbReference>
<dbReference type="GO" id="GO:0009279">
    <property type="term" value="C:cell outer membrane"/>
    <property type="evidence" value="ECO:0007669"/>
    <property type="project" value="UniProtKB-SubCell"/>
</dbReference>
<evidence type="ECO:0000256" key="5">
    <source>
        <dbReference type="ARBA" id="ARBA00022692"/>
    </source>
</evidence>
<evidence type="ECO:0000256" key="13">
    <source>
        <dbReference type="SAM" id="SignalP"/>
    </source>
</evidence>
<dbReference type="InterPro" id="IPR037066">
    <property type="entry name" value="Plug_dom_sf"/>
</dbReference>
<dbReference type="InterPro" id="IPR000531">
    <property type="entry name" value="Beta-barrel_TonB"/>
</dbReference>
<keyword evidence="8 11" id="KW-0472">Membrane</keyword>
<dbReference type="RefSeq" id="WP_193952646.1">
    <property type="nucleotide sequence ID" value="NZ_JADEYS010000006.1"/>
</dbReference>
<dbReference type="GO" id="GO:0015344">
    <property type="term" value="F:siderophore uptake transmembrane transporter activity"/>
    <property type="evidence" value="ECO:0007669"/>
    <property type="project" value="TreeGrafter"/>
</dbReference>
<gene>
    <name evidence="16" type="ORF">IOQ59_07435</name>
</gene>
<dbReference type="InterPro" id="IPR012910">
    <property type="entry name" value="Plug_dom"/>
</dbReference>
<keyword evidence="3 11" id="KW-0813">Transport</keyword>
<dbReference type="GO" id="GO:0044718">
    <property type="term" value="P:siderophore transmembrane transport"/>
    <property type="evidence" value="ECO:0007669"/>
    <property type="project" value="TreeGrafter"/>
</dbReference>
<evidence type="ECO:0000256" key="1">
    <source>
        <dbReference type="ARBA" id="ARBA00004571"/>
    </source>
</evidence>
<dbReference type="InterPro" id="IPR036942">
    <property type="entry name" value="Beta-barrel_TonB_sf"/>
</dbReference>
<evidence type="ECO:0000256" key="12">
    <source>
        <dbReference type="RuleBase" id="RU003357"/>
    </source>
</evidence>
<dbReference type="AlphaFoldDB" id="A0A8J7FJ49"/>
<evidence type="ECO:0000256" key="3">
    <source>
        <dbReference type="ARBA" id="ARBA00022448"/>
    </source>
</evidence>
<evidence type="ECO:0000256" key="4">
    <source>
        <dbReference type="ARBA" id="ARBA00022452"/>
    </source>
</evidence>
<evidence type="ECO:0000313" key="17">
    <source>
        <dbReference type="Proteomes" id="UP000640333"/>
    </source>
</evidence>
<evidence type="ECO:0000256" key="11">
    <source>
        <dbReference type="PROSITE-ProRule" id="PRU01360"/>
    </source>
</evidence>
<keyword evidence="7 12" id="KW-0798">TonB box</keyword>
<evidence type="ECO:0000259" key="14">
    <source>
        <dbReference type="Pfam" id="PF00593"/>
    </source>
</evidence>
<name>A0A8J7FJ49_9GAMM</name>
<sequence>MQYLKCSFNTTFLACALFAIPYEVNAASLDDKDFASMSLKDLVALDVFTSASLVPTQTSKAPGTLYTFSHDDFQRFGVRRLEDLLSFVPGLQLNQYRKRHRSVWARGLLDRYNDKMVLMVDGVRIQHLYYGHFALGDNLPLEYIEKVEVILGPASSLYGANAFGGIISITTRGFTDQPSLETSAEAASNNRGKGTLFYNSENFQAFGSYLGQDAPFDEDRKSFIGSDLLQPLDEDYTNLQLKATPLPGLTLSLGYNNNETPFLYIPPTQDAFIKERNLTLSASYDYGTVDTGRIESTLYYRNDKAREYEIEQNTRALGYEEYQNSTMAGASVTGLKRWNDHVLAAGASWQYEKAKRTDFERSFHFRDGFLSPTRTGNLLSEPGISNNNFATFVQDVWELNPDLSLTIGGRYDHFEQFGGYFNYRAAAVLTPDTQQTWKVQYGTAIRTPTFREYLKVLENTSFQPPAVDAEEIHQLELSYLYQWDEANLSLNLFQSQLRDFIQEVPTPDDEDEYFANSDDTYRMHGLEALFNARPTDKLNLRLGISYLKSKTPTGALPYLASWSGSLKVDYQYHPDHTLGFSVIHNNGRPDTNSFTADDAEAFVVANLFGFGQITPALNYAFGVDNLLDETVFDPAADFGSQHNNERSEREIWIRLQWDKDFL</sequence>
<evidence type="ECO:0000259" key="15">
    <source>
        <dbReference type="Pfam" id="PF07715"/>
    </source>
</evidence>
<comment type="similarity">
    <text evidence="2">Belongs to the TonB-dependent receptor family. Hemoglobin/haptoglobin binding protein subfamily.</text>
</comment>
<comment type="caution">
    <text evidence="16">The sequence shown here is derived from an EMBL/GenBank/DDBJ whole genome shotgun (WGS) entry which is preliminary data.</text>
</comment>
<keyword evidence="5 11" id="KW-0812">Transmembrane</keyword>
<feature type="signal peptide" evidence="13">
    <location>
        <begin position="1"/>
        <end position="26"/>
    </location>
</feature>
<evidence type="ECO:0000256" key="2">
    <source>
        <dbReference type="ARBA" id="ARBA00008143"/>
    </source>
</evidence>
<comment type="subcellular location">
    <subcellularLocation>
        <location evidence="1 11">Cell outer membrane</location>
        <topology evidence="1 11">Multi-pass membrane protein</topology>
    </subcellularLocation>
</comment>
<accession>A0A8J7FJ49</accession>
<keyword evidence="6 13" id="KW-0732">Signal</keyword>
<feature type="domain" description="TonB-dependent receptor plug" evidence="15">
    <location>
        <begin position="59"/>
        <end position="166"/>
    </location>
</feature>
<evidence type="ECO:0000256" key="10">
    <source>
        <dbReference type="ARBA" id="ARBA00023237"/>
    </source>
</evidence>
<dbReference type="Gene3D" id="2.40.170.20">
    <property type="entry name" value="TonB-dependent receptor, beta-barrel domain"/>
    <property type="match status" value="1"/>
</dbReference>
<dbReference type="Gene3D" id="2.170.130.10">
    <property type="entry name" value="TonB-dependent receptor, plug domain"/>
    <property type="match status" value="1"/>
</dbReference>
<evidence type="ECO:0000256" key="6">
    <source>
        <dbReference type="ARBA" id="ARBA00022729"/>
    </source>
</evidence>
<keyword evidence="9 16" id="KW-0675">Receptor</keyword>
<dbReference type="EMBL" id="JADEYS010000006">
    <property type="protein sequence ID" value="MBE9397093.1"/>
    <property type="molecule type" value="Genomic_DNA"/>
</dbReference>